<proteinExistence type="predicted"/>
<reference evidence="2" key="1">
    <citation type="submission" date="2016-07" db="EMBL/GenBank/DDBJ databases">
        <authorList>
            <person name="Florea S."/>
            <person name="Webb J.S."/>
            <person name="Jaromczyk J."/>
            <person name="Schardl C.L."/>
        </authorList>
    </citation>
    <scope>NUCLEOTIDE SEQUENCE [LARGE SCALE GENOMIC DNA]</scope>
</reference>
<protein>
    <submittedName>
        <fullName evidence="1">Uncharacterized protein</fullName>
    </submittedName>
</protein>
<evidence type="ECO:0000313" key="1">
    <source>
        <dbReference type="EMBL" id="AOE44602.1"/>
    </source>
</evidence>
<gene>
    <name evidence="1" type="primary">95</name>
    <name evidence="1" type="ORF">SEA_JUMBO_95</name>
</gene>
<organism evidence="1 2">
    <name type="scientific">Gordonia phage Jumbo</name>
    <dbReference type="NCBI Taxonomy" id="1887650"/>
    <lineage>
        <taxon>Viruses</taxon>
        <taxon>Duplodnaviria</taxon>
        <taxon>Heunggongvirae</taxon>
        <taxon>Uroviricota</taxon>
        <taxon>Caudoviricetes</taxon>
        <taxon>Gorjumvirus</taxon>
        <taxon>Gorjumvirus jumbo</taxon>
    </lineage>
</organism>
<dbReference type="RefSeq" id="YP_009291060.1">
    <property type="nucleotide sequence ID" value="NC_031109.1"/>
</dbReference>
<keyword evidence="2" id="KW-1185">Reference proteome</keyword>
<sequence>MPCAERNCVSGLGAPPRRFIAAQGKPGAFTGLATMPARAEFQDWQGTWFDPKYPVCDSEFLGLANRRLNPDSENLR</sequence>
<dbReference type="GeneID" id="29067998"/>
<dbReference type="EMBL" id="KX557281">
    <property type="protein sequence ID" value="AOE44602.1"/>
    <property type="molecule type" value="Genomic_DNA"/>
</dbReference>
<dbReference type="Proteomes" id="UP000203357">
    <property type="component" value="Segment"/>
</dbReference>
<evidence type="ECO:0000313" key="2">
    <source>
        <dbReference type="Proteomes" id="UP000203357"/>
    </source>
</evidence>
<accession>A0A1B3B0S8</accession>
<name>A0A1B3B0S8_9CAUD</name>
<dbReference type="KEGG" id="vg:29067998"/>